<dbReference type="Pfam" id="PF12697">
    <property type="entry name" value="Abhydrolase_6"/>
    <property type="match status" value="1"/>
</dbReference>
<reference evidence="2 3" key="1">
    <citation type="submission" date="2020-04" db="EMBL/GenBank/DDBJ databases">
        <title>MicrobeNet Type strains.</title>
        <authorList>
            <person name="Nicholson A.C."/>
        </authorList>
    </citation>
    <scope>NUCLEOTIDE SEQUENCE [LARGE SCALE GENOMIC DNA]</scope>
    <source>
        <strain evidence="2 3">ATCC BAA-277</strain>
    </source>
</reference>
<dbReference type="Proteomes" id="UP000579250">
    <property type="component" value="Unassembled WGS sequence"/>
</dbReference>
<dbReference type="SUPFAM" id="SSF53474">
    <property type="entry name" value="alpha/beta-Hydrolases"/>
    <property type="match status" value="1"/>
</dbReference>
<evidence type="ECO:0000313" key="2">
    <source>
        <dbReference type="EMBL" id="NKZ04255.1"/>
    </source>
</evidence>
<dbReference type="AlphaFoldDB" id="A0A846Z0F0"/>
<dbReference type="InterPro" id="IPR029058">
    <property type="entry name" value="AB_hydrolase_fold"/>
</dbReference>
<gene>
    <name evidence="2" type="ORF">HGB48_10885</name>
</gene>
<dbReference type="EMBL" id="JAAXPI010000011">
    <property type="protein sequence ID" value="NKZ04255.1"/>
    <property type="molecule type" value="Genomic_DNA"/>
</dbReference>
<name>A0A846Z0F0_9ACTN</name>
<feature type="domain" description="AB hydrolase-1" evidence="1">
    <location>
        <begin position="18"/>
        <end position="226"/>
    </location>
</feature>
<dbReference type="PRINTS" id="PR00111">
    <property type="entry name" value="ABHYDROLASE"/>
</dbReference>
<dbReference type="PANTHER" id="PTHR43798">
    <property type="entry name" value="MONOACYLGLYCEROL LIPASE"/>
    <property type="match status" value="1"/>
</dbReference>
<organism evidence="2 3">
    <name type="scientific">Actinomadura latina</name>
    <dbReference type="NCBI Taxonomy" id="163603"/>
    <lineage>
        <taxon>Bacteria</taxon>
        <taxon>Bacillati</taxon>
        <taxon>Actinomycetota</taxon>
        <taxon>Actinomycetes</taxon>
        <taxon>Streptosporangiales</taxon>
        <taxon>Thermomonosporaceae</taxon>
        <taxon>Actinomadura</taxon>
    </lineage>
</organism>
<dbReference type="Gene3D" id="3.40.50.1820">
    <property type="entry name" value="alpha/beta hydrolase"/>
    <property type="match status" value="1"/>
</dbReference>
<keyword evidence="2" id="KW-0378">Hydrolase</keyword>
<protein>
    <submittedName>
        <fullName evidence="2">Alpha/beta fold hydrolase</fullName>
    </submittedName>
</protein>
<dbReference type="InterPro" id="IPR050266">
    <property type="entry name" value="AB_hydrolase_sf"/>
</dbReference>
<sequence length="255" mass="27392">MTDIVPMWHDQRGEGDPVVLLHGGLTDSRCFTGNLDGLADTFRIYLPDRRGHGRTPDAPGPITMELMVRDTIAFLEQVVVGGPARLVGYSAGGTVALWVAMRRPDLVERLVLVSAAYDLDGLIFKPSADGEMPAELVDAYAEVSPDGRDHFAVVIGKIAHAAATEPGLDPAELGAVTARTLIMTGDDDLVTLDHTVALYRALPTAELAVLPNASHLLLMEHPETVRAMVLAFLTTDAAPTYMPIARAHQATPEER</sequence>
<comment type="caution">
    <text evidence="2">The sequence shown here is derived from an EMBL/GenBank/DDBJ whole genome shotgun (WGS) entry which is preliminary data.</text>
</comment>
<evidence type="ECO:0000259" key="1">
    <source>
        <dbReference type="Pfam" id="PF12697"/>
    </source>
</evidence>
<keyword evidence="3" id="KW-1185">Reference proteome</keyword>
<dbReference type="RefSeq" id="WP_067637463.1">
    <property type="nucleotide sequence ID" value="NZ_JAAXPI010000011.1"/>
</dbReference>
<evidence type="ECO:0000313" key="3">
    <source>
        <dbReference type="Proteomes" id="UP000579250"/>
    </source>
</evidence>
<dbReference type="InterPro" id="IPR000073">
    <property type="entry name" value="AB_hydrolase_1"/>
</dbReference>
<accession>A0A846Z0F0</accession>
<proteinExistence type="predicted"/>
<dbReference type="GO" id="GO:0016787">
    <property type="term" value="F:hydrolase activity"/>
    <property type="evidence" value="ECO:0007669"/>
    <property type="project" value="UniProtKB-KW"/>
</dbReference>